<dbReference type="RefSeq" id="WP_041041667.1">
    <property type="nucleotide sequence ID" value="NZ_JXSL01000028.1"/>
</dbReference>
<organism evidence="4 5">
    <name type="scientific">Paramagnetospirillum magnetotacticum MS-1</name>
    <dbReference type="NCBI Taxonomy" id="272627"/>
    <lineage>
        <taxon>Bacteria</taxon>
        <taxon>Pseudomonadati</taxon>
        <taxon>Pseudomonadota</taxon>
        <taxon>Alphaproteobacteria</taxon>
        <taxon>Rhodospirillales</taxon>
        <taxon>Magnetospirillaceae</taxon>
        <taxon>Paramagnetospirillum</taxon>
    </lineage>
</organism>
<dbReference type="PANTHER" id="PTHR33525:SF3">
    <property type="entry name" value="RIBONUCLEASE Y"/>
    <property type="match status" value="1"/>
</dbReference>
<protein>
    <submittedName>
        <fullName evidence="4">Hydrogenase transcriptional regulatory protein HoxA</fullName>
    </submittedName>
</protein>
<dbReference type="PROSITE" id="PS51833">
    <property type="entry name" value="HDOD"/>
    <property type="match status" value="1"/>
</dbReference>
<dbReference type="InterPro" id="IPR052340">
    <property type="entry name" value="RNase_Y/CdgJ"/>
</dbReference>
<proteinExistence type="predicted"/>
<accession>A0A0C2YFI4</accession>
<dbReference type="InterPro" id="IPR001789">
    <property type="entry name" value="Sig_transdc_resp-reg_receiver"/>
</dbReference>
<evidence type="ECO:0000256" key="1">
    <source>
        <dbReference type="PROSITE-ProRule" id="PRU00169"/>
    </source>
</evidence>
<dbReference type="SUPFAM" id="SSF52172">
    <property type="entry name" value="CheY-like"/>
    <property type="match status" value="1"/>
</dbReference>
<evidence type="ECO:0000313" key="4">
    <source>
        <dbReference type="EMBL" id="KIL98489.1"/>
    </source>
</evidence>
<dbReference type="EMBL" id="JXSL01000028">
    <property type="protein sequence ID" value="KIL98489.1"/>
    <property type="molecule type" value="Genomic_DNA"/>
</dbReference>
<feature type="domain" description="Response regulatory" evidence="2">
    <location>
        <begin position="7"/>
        <end position="122"/>
    </location>
</feature>
<dbReference type="PANTHER" id="PTHR33525">
    <property type="match status" value="1"/>
</dbReference>
<dbReference type="Pfam" id="PF00072">
    <property type="entry name" value="Response_reg"/>
    <property type="match status" value="1"/>
</dbReference>
<keyword evidence="4" id="KW-0371">Homeobox</keyword>
<dbReference type="Proteomes" id="UP000031971">
    <property type="component" value="Unassembled WGS sequence"/>
</dbReference>
<dbReference type="GO" id="GO:0003677">
    <property type="term" value="F:DNA binding"/>
    <property type="evidence" value="ECO:0007669"/>
    <property type="project" value="UniProtKB-KW"/>
</dbReference>
<comment type="caution">
    <text evidence="4">The sequence shown here is derived from an EMBL/GenBank/DDBJ whole genome shotgun (WGS) entry which is preliminary data.</text>
</comment>
<dbReference type="SMART" id="SM00448">
    <property type="entry name" value="REC"/>
    <property type="match status" value="1"/>
</dbReference>
<dbReference type="PROSITE" id="PS50110">
    <property type="entry name" value="RESPONSE_REGULATORY"/>
    <property type="match status" value="1"/>
</dbReference>
<evidence type="ECO:0000259" key="3">
    <source>
        <dbReference type="PROSITE" id="PS51833"/>
    </source>
</evidence>
<dbReference type="Gene3D" id="1.10.3210.10">
    <property type="entry name" value="Hypothetical protein af1432"/>
    <property type="match status" value="1"/>
</dbReference>
<dbReference type="STRING" id="272627.CCC_03772"/>
<evidence type="ECO:0000259" key="2">
    <source>
        <dbReference type="PROSITE" id="PS50110"/>
    </source>
</evidence>
<dbReference type="CDD" id="cd17569">
    <property type="entry name" value="REC_HupR-like"/>
    <property type="match status" value="1"/>
</dbReference>
<keyword evidence="5" id="KW-1185">Reference proteome</keyword>
<keyword evidence="1" id="KW-0597">Phosphoprotein</keyword>
<gene>
    <name evidence="4" type="ORF">CCC_03772</name>
</gene>
<feature type="domain" description="HDOD" evidence="3">
    <location>
        <begin position="143"/>
        <end position="340"/>
    </location>
</feature>
<dbReference type="InterPro" id="IPR011006">
    <property type="entry name" value="CheY-like_superfamily"/>
</dbReference>
<dbReference type="GO" id="GO:0000160">
    <property type="term" value="P:phosphorelay signal transduction system"/>
    <property type="evidence" value="ECO:0007669"/>
    <property type="project" value="InterPro"/>
</dbReference>
<dbReference type="OrthoDB" id="9803649at2"/>
<dbReference type="AlphaFoldDB" id="A0A0C2YFI4"/>
<name>A0A0C2YFI4_PARME</name>
<sequence>MTTSLPTVLFVDDEKSVLDGLRRSLYGQRNEWNQVFATSGAEALEILARERVAVVVSDMRMPGMDGATLLDRVRTIQPEAVRIILSGFSEREAIFRTIGPAHQYFVKPCTPHALAEAIRRSLGVRQIIRSADLMALVGGATSIPALPKALTDLFSALQSQDGSTAEVARIISSDTGLTVNLLKLTNSGFFYLPSSISDVMQAVKLLGFEMVRTLTVLGTVFESFSCTGIDCLAVKQLQKRSLQIGLLARRVAESDRLDPHEIDLIQCAGMLSHVGSLLLFAKCPVQIADLRNTLDRSGGGIVAAERNALGACHAELGAALLGLWGFTDPVVEAVLFHHEPSRCEFFSPHTMGAITAVHAAQHLVKPPPSGKAEKAEWINGLDMVFLQKTGAVSRVEDWIAVAERAREEYET</sequence>
<reference evidence="4 5" key="1">
    <citation type="submission" date="2015-01" db="EMBL/GenBank/DDBJ databases">
        <title>Genome Sequence of Magnetospirillum magnetotacticum Strain MS-1.</title>
        <authorList>
            <person name="Marinov G.K."/>
            <person name="Smalley M.D."/>
            <person name="DeSalvo G."/>
        </authorList>
    </citation>
    <scope>NUCLEOTIDE SEQUENCE [LARGE SCALE GENOMIC DNA]</scope>
    <source>
        <strain evidence="4 5">MS-1</strain>
    </source>
</reference>
<dbReference type="InterPro" id="IPR013976">
    <property type="entry name" value="HDOD"/>
</dbReference>
<feature type="modified residue" description="4-aspartylphosphate" evidence="1">
    <location>
        <position position="58"/>
    </location>
</feature>
<evidence type="ECO:0000313" key="5">
    <source>
        <dbReference type="Proteomes" id="UP000031971"/>
    </source>
</evidence>
<dbReference type="SUPFAM" id="SSF109604">
    <property type="entry name" value="HD-domain/PDEase-like"/>
    <property type="match status" value="1"/>
</dbReference>
<dbReference type="Pfam" id="PF08668">
    <property type="entry name" value="HDOD"/>
    <property type="match status" value="1"/>
</dbReference>
<dbReference type="Gene3D" id="3.40.50.2300">
    <property type="match status" value="1"/>
</dbReference>